<evidence type="ECO:0000256" key="2">
    <source>
        <dbReference type="SAM" id="MobiDB-lite"/>
    </source>
</evidence>
<evidence type="ECO:0000313" key="5">
    <source>
        <dbReference type="Proteomes" id="UP000567293"/>
    </source>
</evidence>
<dbReference type="GO" id="GO:0000160">
    <property type="term" value="P:phosphorelay signal transduction system"/>
    <property type="evidence" value="ECO:0007669"/>
    <property type="project" value="InterPro"/>
</dbReference>
<gene>
    <name evidence="4" type="ORF">HRJ53_15195</name>
</gene>
<dbReference type="InterPro" id="IPR001789">
    <property type="entry name" value="Sig_transdc_resp-reg_receiver"/>
</dbReference>
<dbReference type="SUPFAM" id="SSF52172">
    <property type="entry name" value="CheY-like"/>
    <property type="match status" value="1"/>
</dbReference>
<accession>A0A7V8SXG9</accession>
<feature type="modified residue" description="4-aspartylphosphate" evidence="1">
    <location>
        <position position="67"/>
    </location>
</feature>
<feature type="domain" description="Response regulatory" evidence="3">
    <location>
        <begin position="13"/>
        <end position="133"/>
    </location>
</feature>
<proteinExistence type="predicted"/>
<evidence type="ECO:0000256" key="1">
    <source>
        <dbReference type="PROSITE-ProRule" id="PRU00169"/>
    </source>
</evidence>
<dbReference type="InterPro" id="IPR011006">
    <property type="entry name" value="CheY-like_superfamily"/>
</dbReference>
<sequence length="206" mass="23221">MGTGPTVAPRQVGILVLDNDPHGASAVKQVLDSEAWRVRVVPDAQMLLSELKSADWSLVVANAAAMDLESPAFFTLREIATVPQESGGRIRALFVIPETGERRFTQQIEAARLPYVVRPYHLHDFLEKVSDLLVEIKVIEAPIRLVRREFGALRKKKKQASRLNSMFAARDVFSYTEEEIAEYEREEAQSAKDKRKTRINLGDPYS</sequence>
<dbReference type="AlphaFoldDB" id="A0A7V8SXG9"/>
<protein>
    <recommendedName>
        <fullName evidence="3">Response regulatory domain-containing protein</fullName>
    </recommendedName>
</protein>
<evidence type="ECO:0000313" key="4">
    <source>
        <dbReference type="EMBL" id="MBA0086325.1"/>
    </source>
</evidence>
<dbReference type="PROSITE" id="PS50110">
    <property type="entry name" value="RESPONSE_REGULATORY"/>
    <property type="match status" value="1"/>
</dbReference>
<keyword evidence="1" id="KW-0597">Phosphoprotein</keyword>
<organism evidence="4 5">
    <name type="scientific">Candidatus Acidiferrum panamense</name>
    <dbReference type="NCBI Taxonomy" id="2741543"/>
    <lineage>
        <taxon>Bacteria</taxon>
        <taxon>Pseudomonadati</taxon>
        <taxon>Acidobacteriota</taxon>
        <taxon>Terriglobia</taxon>
        <taxon>Candidatus Acidiferrales</taxon>
        <taxon>Candidatus Acidiferrum</taxon>
    </lineage>
</organism>
<comment type="caution">
    <text evidence="4">The sequence shown here is derived from an EMBL/GenBank/DDBJ whole genome shotgun (WGS) entry which is preliminary data.</text>
</comment>
<name>A0A7V8SXG9_9BACT</name>
<dbReference type="EMBL" id="JACDQQ010001458">
    <property type="protein sequence ID" value="MBA0086325.1"/>
    <property type="molecule type" value="Genomic_DNA"/>
</dbReference>
<reference evidence="4" key="1">
    <citation type="submission" date="2020-06" db="EMBL/GenBank/DDBJ databases">
        <title>Legume-microbial interactions unlock mineral nutrients during tropical forest succession.</title>
        <authorList>
            <person name="Epihov D.Z."/>
        </authorList>
    </citation>
    <scope>NUCLEOTIDE SEQUENCE [LARGE SCALE GENOMIC DNA]</scope>
    <source>
        <strain evidence="4">Pan2503</strain>
    </source>
</reference>
<keyword evidence="5" id="KW-1185">Reference proteome</keyword>
<evidence type="ECO:0000259" key="3">
    <source>
        <dbReference type="PROSITE" id="PS50110"/>
    </source>
</evidence>
<dbReference type="Proteomes" id="UP000567293">
    <property type="component" value="Unassembled WGS sequence"/>
</dbReference>
<feature type="region of interest" description="Disordered" evidence="2">
    <location>
        <begin position="184"/>
        <end position="206"/>
    </location>
</feature>